<dbReference type="InterPro" id="IPR013783">
    <property type="entry name" value="Ig-like_fold"/>
</dbReference>
<dbReference type="SMART" id="SM01419">
    <property type="entry name" value="Thiol-ester_cl"/>
    <property type="match status" value="1"/>
</dbReference>
<dbReference type="InterPro" id="IPR041813">
    <property type="entry name" value="A2M_TED"/>
</dbReference>
<evidence type="ECO:0000256" key="3">
    <source>
        <dbReference type="ARBA" id="ARBA00022525"/>
    </source>
</evidence>
<dbReference type="Gene3D" id="2.60.40.1940">
    <property type="match status" value="1"/>
</dbReference>
<dbReference type="Pfam" id="PF07678">
    <property type="entry name" value="TED_complement"/>
    <property type="match status" value="1"/>
</dbReference>
<dbReference type="Gene3D" id="2.60.40.10">
    <property type="entry name" value="Immunoglobulins"/>
    <property type="match status" value="2"/>
</dbReference>
<evidence type="ECO:0000256" key="5">
    <source>
        <dbReference type="ARBA" id="ARBA00022729"/>
    </source>
</evidence>
<evidence type="ECO:0000256" key="2">
    <source>
        <dbReference type="ARBA" id="ARBA00010952"/>
    </source>
</evidence>
<feature type="chain" id="PRO_5043774074" evidence="10">
    <location>
        <begin position="24"/>
        <end position="1562"/>
    </location>
</feature>
<dbReference type="PROSITE" id="PS00477">
    <property type="entry name" value="ALPHA_2_MACROGLOBULIN"/>
    <property type="match status" value="1"/>
</dbReference>
<dbReference type="EMBL" id="OY660873">
    <property type="protein sequence ID" value="CAJ1066012.1"/>
    <property type="molecule type" value="Genomic_DNA"/>
</dbReference>
<evidence type="ECO:0000259" key="12">
    <source>
        <dbReference type="SMART" id="SM01360"/>
    </source>
</evidence>
<evidence type="ECO:0000256" key="7">
    <source>
        <dbReference type="ARBA" id="ARBA00023157"/>
    </source>
</evidence>
<evidence type="ECO:0000313" key="15">
    <source>
        <dbReference type="Proteomes" id="UP001178508"/>
    </source>
</evidence>
<dbReference type="InterPro" id="IPR014756">
    <property type="entry name" value="Ig_E-set"/>
</dbReference>
<feature type="signal peptide" evidence="10">
    <location>
        <begin position="1"/>
        <end position="23"/>
    </location>
</feature>
<sequence>MAPVLQMIAVIFTAALLPGPTSAYIDDILYAVTLSSELIGGDQETLCVQVYIPMEIPCPVSLTVTLEIPDQKCKLVIVEEGIYHSFHRCYDFQVPTVTSKTVAIVNVVIEGEGKSLNKKTKVHISPPAFIHLVRTNQPIYKPGQNVHFRVLSLDSNFIPVKRKDSNSNRIAQWLDLYNDAGILDFSHGIIPEAEEGTYVINVNTDNGEKISHSFKVEKFVLPKYEVKVHLPPGVSIFDKEMVVKICGKYTYGKPVIASVKAEICRRGYRRWWIPVHEDTKDCKTYILKTDSSGCATQVVKLKEFFFVEHMYTQYFEVTAEMTESATGVTLTGSGQTSVYSVYRSIIFMDLAPAYKPGLTFDGKVKVTGLASKPVPNEMVDLSLNDSPIKTIETDSDGIAKFSLDTANWEKTVNLKAKARVKEGFFEPLPSYLRPALNTAYGRVLEFYSESKSFLKLLPPDEPFPCDKVATVRAEYIIQGKSLKQGQKKLKIYYLVMSKGEFKQQGEVTVKVNKKKGKKGEFSIKIRDVVDLGPYAQVVIYAVLRNGEIVADSMNFPVQLCFKNKVSLKFSSTQELPAEKTKLHLKAAPGSLCSVKAIDLSILLLEKEQDLTVDYMYGRLPVQKLTGYHYKLEDHEENTCYYRPVPFPRPLPDPEPLLIREVGVEPDPEPEPEREREREPEREPEPEPEPEPGPGPEPEPEPERVNRRRRSSRILPYMFYERNDVYSVFKEMGIKIVTNMNVHKPCPKNTAPVPIKQTLEAENIVLAARDDAMAPDAEENQAGGGKKETVRSYFPETWIWDLVSVGSDGSIKIKKKVPDTITKWVAGAFCVSSVGFGVSPNTELTAFQPFFVSLTLPYSVIRGEMFVLRATVFNYLSKCIVVKVKLADSDQYTYKECADCQYEVCLCSEESKTFTWTVTPTALGWMDLKVSAEAQKKGHKELCGEKPTTVPKKGRIDTVIRQLLVEAEGVQQMVSLNALLCPAEGPVEEKMSLKLPEKFVEGSPKASVSVIGDLMGRALKNIDRLLAIPSGCGEQNMLRFAPNVFVYKYLKTTNQLTTEIQNSASSFLEAGYQRELQYKHDDGSFSAFGKRDKSGNTWLTAFVMKSFGMARPFIMVEDRHIDNARNWLSGLQQPDGCIQSVGKLFHNAMKGGVKDEVTLTAYVTAAMLELEVMVTDPVVQKCLGCLKTALAGNVDNMYTTALLSYTFTLAGDEEMRLQLLHELHSKSTLEGGNRHWVRPGASKSRLDSLEVEMTSYVLLALLSGPILPDFNLGYASSIVRWLAGQQNAFGGFSSTQDTVVALQALAMYAAATYSEEGKTTVTVTTPGANDIVFTVDQSNRLLYQEERLSKVPGKYTVKATGKSCVLAQISMTYNILPPDDFATFNISVTTSAMCDIPEPKLTLFAQVSYWGEREETNMVILDIKLLSGYSLDQDSHQLLHEEDTVKHVENKDGHIILYLDGIPREEAVLYGVTLKRDAEISVQNLKPAVVRVYDYYQIGDEAVTDYISPCAMQLGTHLHLSWTWVRDVLSIQKGFPLGAEPDRPPFPLCSLPFLTPQSVRTFG</sequence>
<dbReference type="PANTHER" id="PTHR11412">
    <property type="entry name" value="MACROGLOBULIN / COMPLEMENT"/>
    <property type="match status" value="1"/>
</dbReference>
<evidence type="ECO:0000313" key="14">
    <source>
        <dbReference type="EMBL" id="CAJ1066012.1"/>
    </source>
</evidence>
<dbReference type="CDD" id="cd02897">
    <property type="entry name" value="A2M_2"/>
    <property type="match status" value="1"/>
</dbReference>
<accession>A0AAV1FXP1</accession>
<evidence type="ECO:0000256" key="1">
    <source>
        <dbReference type="ARBA" id="ARBA00004613"/>
    </source>
</evidence>
<dbReference type="FunFam" id="2.60.40.1930:FF:000001">
    <property type="entry name" value="CD109 isoform 3"/>
    <property type="match status" value="1"/>
</dbReference>
<dbReference type="FunFam" id="1.50.10.20:FF:000001">
    <property type="entry name" value="CD109 isoform 1"/>
    <property type="match status" value="1"/>
</dbReference>
<dbReference type="InterPro" id="IPR011625">
    <property type="entry name" value="A2M_N_BRD"/>
</dbReference>
<keyword evidence="7" id="KW-1015">Disulfide bond</keyword>
<feature type="compositionally biased region" description="Basic and acidic residues" evidence="9">
    <location>
        <begin position="670"/>
        <end position="684"/>
    </location>
</feature>
<dbReference type="InterPro" id="IPR009048">
    <property type="entry name" value="A-macroglobulin_rcpt-bd"/>
</dbReference>
<dbReference type="InterPro" id="IPR041555">
    <property type="entry name" value="MG3"/>
</dbReference>
<dbReference type="Pfam" id="PF17789">
    <property type="entry name" value="MG4"/>
    <property type="match status" value="1"/>
</dbReference>
<dbReference type="InterPro" id="IPR011626">
    <property type="entry name" value="Alpha-macroglobulin_TED"/>
</dbReference>
<dbReference type="SUPFAM" id="SSF81296">
    <property type="entry name" value="E set domains"/>
    <property type="match status" value="1"/>
</dbReference>
<dbReference type="Pfam" id="PF07703">
    <property type="entry name" value="A2M_BRD"/>
    <property type="match status" value="1"/>
</dbReference>
<evidence type="ECO:0000259" key="11">
    <source>
        <dbReference type="SMART" id="SM01359"/>
    </source>
</evidence>
<reference evidence="14" key="1">
    <citation type="submission" date="2023-08" db="EMBL/GenBank/DDBJ databases">
        <authorList>
            <person name="Alioto T."/>
            <person name="Alioto T."/>
            <person name="Gomez Garrido J."/>
        </authorList>
    </citation>
    <scope>NUCLEOTIDE SEQUENCE</scope>
</reference>
<organism evidence="14 15">
    <name type="scientific">Xyrichtys novacula</name>
    <name type="common">Pearly razorfish</name>
    <name type="synonym">Hemipteronotus novacula</name>
    <dbReference type="NCBI Taxonomy" id="13765"/>
    <lineage>
        <taxon>Eukaryota</taxon>
        <taxon>Metazoa</taxon>
        <taxon>Chordata</taxon>
        <taxon>Craniata</taxon>
        <taxon>Vertebrata</taxon>
        <taxon>Euteleostomi</taxon>
        <taxon>Actinopterygii</taxon>
        <taxon>Neopterygii</taxon>
        <taxon>Teleostei</taxon>
        <taxon>Neoteleostei</taxon>
        <taxon>Acanthomorphata</taxon>
        <taxon>Eupercaria</taxon>
        <taxon>Labriformes</taxon>
        <taxon>Labridae</taxon>
        <taxon>Xyrichtys</taxon>
    </lineage>
</organism>
<evidence type="ECO:0000259" key="13">
    <source>
        <dbReference type="SMART" id="SM01361"/>
    </source>
</evidence>
<gene>
    <name evidence="14" type="ORF">XNOV1_A013093</name>
</gene>
<dbReference type="Pfam" id="PF01835">
    <property type="entry name" value="MG2"/>
    <property type="match status" value="1"/>
</dbReference>
<feature type="domain" description="Alpha-2-macroglobulin" evidence="12">
    <location>
        <begin position="796"/>
        <end position="885"/>
    </location>
</feature>
<dbReference type="SUPFAM" id="SSF48239">
    <property type="entry name" value="Terpenoid cyclases/Protein prenyltransferases"/>
    <property type="match status" value="1"/>
</dbReference>
<dbReference type="Pfam" id="PF17791">
    <property type="entry name" value="MG3"/>
    <property type="match status" value="1"/>
</dbReference>
<dbReference type="InterPro" id="IPR050473">
    <property type="entry name" value="A2M/Complement_sys"/>
</dbReference>
<keyword evidence="8" id="KW-0325">Glycoprotein</keyword>
<evidence type="ECO:0000256" key="8">
    <source>
        <dbReference type="ARBA" id="ARBA00023180"/>
    </source>
</evidence>
<comment type="similarity">
    <text evidence="2">Belongs to the protease inhibitor I39 (alpha-2-macroglobulin) family.</text>
</comment>
<dbReference type="InterPro" id="IPR008930">
    <property type="entry name" value="Terpenoid_cyclase/PrenylTrfase"/>
</dbReference>
<dbReference type="Gene3D" id="2.20.130.20">
    <property type="match status" value="1"/>
</dbReference>
<dbReference type="SMART" id="SM01360">
    <property type="entry name" value="A2M"/>
    <property type="match status" value="1"/>
</dbReference>
<keyword evidence="4" id="KW-0646">Protease inhibitor</keyword>
<keyword evidence="3" id="KW-0964">Secreted</keyword>
<feature type="domain" description="Alpha-2-macroglobulin bait region" evidence="11">
    <location>
        <begin position="454"/>
        <end position="604"/>
    </location>
</feature>
<evidence type="ECO:0000256" key="10">
    <source>
        <dbReference type="SAM" id="SignalP"/>
    </source>
</evidence>
<dbReference type="InterPro" id="IPR036595">
    <property type="entry name" value="A-macroglobulin_rcpt-bd_sf"/>
</dbReference>
<dbReference type="GO" id="GO:0004867">
    <property type="term" value="F:serine-type endopeptidase inhibitor activity"/>
    <property type="evidence" value="ECO:0007669"/>
    <property type="project" value="UniProtKB-KW"/>
</dbReference>
<dbReference type="Gene3D" id="1.50.10.20">
    <property type="match status" value="1"/>
</dbReference>
<dbReference type="GO" id="GO:0005615">
    <property type="term" value="C:extracellular space"/>
    <property type="evidence" value="ECO:0007669"/>
    <property type="project" value="InterPro"/>
</dbReference>
<dbReference type="Proteomes" id="UP001178508">
    <property type="component" value="Chromosome 10"/>
</dbReference>
<protein>
    <submittedName>
        <fullName evidence="14">Alpha-2-macroglobulin-like protein 1</fullName>
    </submittedName>
</protein>
<keyword evidence="6" id="KW-0722">Serine protease inhibitor</keyword>
<dbReference type="GO" id="GO:0007399">
    <property type="term" value="P:nervous system development"/>
    <property type="evidence" value="ECO:0007669"/>
    <property type="project" value="UniProtKB-ARBA"/>
</dbReference>
<feature type="region of interest" description="Disordered" evidence="9">
    <location>
        <begin position="660"/>
        <end position="707"/>
    </location>
</feature>
<dbReference type="Gene3D" id="2.60.40.690">
    <property type="entry name" value="Alpha-macroglobulin, receptor-binding domain"/>
    <property type="match status" value="1"/>
</dbReference>
<dbReference type="PANTHER" id="PTHR11412:SF160">
    <property type="entry name" value="ALPHA-2-MACROGLOBULIN-LIKE PROTEIN 1"/>
    <property type="match status" value="1"/>
</dbReference>
<dbReference type="SMART" id="SM01361">
    <property type="entry name" value="A2M_recep"/>
    <property type="match status" value="1"/>
</dbReference>
<dbReference type="Gene3D" id="2.60.120.1540">
    <property type="match status" value="1"/>
</dbReference>
<proteinExistence type="inferred from homology"/>
<name>A0AAV1FXP1_XYRNO</name>
<evidence type="ECO:0000256" key="9">
    <source>
        <dbReference type="SAM" id="MobiDB-lite"/>
    </source>
</evidence>
<dbReference type="InterPro" id="IPR019742">
    <property type="entry name" value="MacrogloblnA2_CS"/>
</dbReference>
<dbReference type="InterPro" id="IPR040839">
    <property type="entry name" value="MG4"/>
</dbReference>
<evidence type="ECO:0000256" key="4">
    <source>
        <dbReference type="ARBA" id="ARBA00022690"/>
    </source>
</evidence>
<keyword evidence="5 10" id="KW-0732">Signal</keyword>
<evidence type="ECO:0000256" key="6">
    <source>
        <dbReference type="ARBA" id="ARBA00022900"/>
    </source>
</evidence>
<dbReference type="Pfam" id="PF00207">
    <property type="entry name" value="A2M"/>
    <property type="match status" value="1"/>
</dbReference>
<dbReference type="InterPro" id="IPR047565">
    <property type="entry name" value="Alpha-macroglob_thiol-ester_cl"/>
</dbReference>
<comment type="subcellular location">
    <subcellularLocation>
        <location evidence="1">Secreted</location>
    </subcellularLocation>
</comment>
<dbReference type="InterPro" id="IPR002890">
    <property type="entry name" value="MG2"/>
</dbReference>
<keyword evidence="15" id="KW-1185">Reference proteome</keyword>
<dbReference type="Pfam" id="PF07677">
    <property type="entry name" value="A2M_recep"/>
    <property type="match status" value="1"/>
</dbReference>
<dbReference type="SMART" id="SM01359">
    <property type="entry name" value="A2M_N_2"/>
    <property type="match status" value="1"/>
</dbReference>
<feature type="domain" description="Alpha-macroglobulin receptor-binding" evidence="13">
    <location>
        <begin position="1415"/>
        <end position="1505"/>
    </location>
</feature>
<dbReference type="SUPFAM" id="SSF49410">
    <property type="entry name" value="Alpha-macroglobulin receptor domain"/>
    <property type="match status" value="1"/>
</dbReference>
<dbReference type="InterPro" id="IPR001599">
    <property type="entry name" value="Macroglobln_a2"/>
</dbReference>
<dbReference type="Gene3D" id="2.60.40.1930">
    <property type="match status" value="2"/>
</dbReference>